<evidence type="ECO:0000259" key="3">
    <source>
        <dbReference type="PROSITE" id="PS50102"/>
    </source>
</evidence>
<accession>A0AAN4ZVB1</accession>
<feature type="region of interest" description="Disordered" evidence="2">
    <location>
        <begin position="139"/>
        <end position="204"/>
    </location>
</feature>
<dbReference type="InterPro" id="IPR013087">
    <property type="entry name" value="Znf_C2H2_type"/>
</dbReference>
<evidence type="ECO:0000256" key="2">
    <source>
        <dbReference type="SAM" id="MobiDB-lite"/>
    </source>
</evidence>
<dbReference type="SMART" id="SM00360">
    <property type="entry name" value="RRM"/>
    <property type="match status" value="1"/>
</dbReference>
<dbReference type="Gene3D" id="3.30.70.330">
    <property type="match status" value="1"/>
</dbReference>
<dbReference type="PANTHER" id="PTHR23295">
    <property type="entry name" value="NUCLEAR RECEPTOR COACTIVATOR 5-RELATED"/>
    <property type="match status" value="1"/>
</dbReference>
<feature type="region of interest" description="Disordered" evidence="2">
    <location>
        <begin position="1"/>
        <end position="20"/>
    </location>
</feature>
<dbReference type="InterPro" id="IPR052600">
    <property type="entry name" value="Nuc_rcpt_coact/corep"/>
</dbReference>
<reference evidence="5" key="1">
    <citation type="submission" date="2022-10" db="EMBL/GenBank/DDBJ databases">
        <title>Genome assembly of Pristionchus species.</title>
        <authorList>
            <person name="Yoshida K."/>
            <person name="Sommer R.J."/>
        </authorList>
    </citation>
    <scope>NUCLEOTIDE SEQUENCE [LARGE SCALE GENOMIC DNA]</scope>
    <source>
        <strain evidence="5">RS5460</strain>
    </source>
</reference>
<evidence type="ECO:0000313" key="4">
    <source>
        <dbReference type="EMBL" id="GMR44205.1"/>
    </source>
</evidence>
<dbReference type="PANTHER" id="PTHR23295:SF6">
    <property type="entry name" value="NEOSIN, ISOFORM A"/>
    <property type="match status" value="1"/>
</dbReference>
<feature type="domain" description="RRM" evidence="3">
    <location>
        <begin position="61"/>
        <end position="133"/>
    </location>
</feature>
<organism evidence="4 5">
    <name type="scientific">Pristionchus mayeri</name>
    <dbReference type="NCBI Taxonomy" id="1317129"/>
    <lineage>
        <taxon>Eukaryota</taxon>
        <taxon>Metazoa</taxon>
        <taxon>Ecdysozoa</taxon>
        <taxon>Nematoda</taxon>
        <taxon>Chromadorea</taxon>
        <taxon>Rhabditida</taxon>
        <taxon>Rhabditina</taxon>
        <taxon>Diplogasteromorpha</taxon>
        <taxon>Diplogasteroidea</taxon>
        <taxon>Neodiplogasteridae</taxon>
        <taxon>Pristionchus</taxon>
    </lineage>
</organism>
<comment type="caution">
    <text evidence="4">The sequence shown here is derived from an EMBL/GenBank/DDBJ whole genome shotgun (WGS) entry which is preliminary data.</text>
</comment>
<evidence type="ECO:0000256" key="1">
    <source>
        <dbReference type="PROSITE-ProRule" id="PRU00176"/>
    </source>
</evidence>
<dbReference type="Pfam" id="PF00076">
    <property type="entry name" value="RRM_1"/>
    <property type="match status" value="1"/>
</dbReference>
<keyword evidence="5" id="KW-1185">Reference proteome</keyword>
<proteinExistence type="predicted"/>
<dbReference type="AlphaFoldDB" id="A0AAN4ZVB1"/>
<keyword evidence="1" id="KW-0694">RNA-binding</keyword>
<dbReference type="Proteomes" id="UP001328107">
    <property type="component" value="Unassembled WGS sequence"/>
</dbReference>
<protein>
    <recommendedName>
        <fullName evidence="3">RRM domain-containing protein</fullName>
    </recommendedName>
</protein>
<dbReference type="PROSITE" id="PS00028">
    <property type="entry name" value="ZINC_FINGER_C2H2_1"/>
    <property type="match status" value="1"/>
</dbReference>
<dbReference type="SUPFAM" id="SSF54928">
    <property type="entry name" value="RNA-binding domain, RBD"/>
    <property type="match status" value="1"/>
</dbReference>
<dbReference type="GO" id="GO:0003723">
    <property type="term" value="F:RNA binding"/>
    <property type="evidence" value="ECO:0007669"/>
    <property type="project" value="UniProtKB-UniRule"/>
</dbReference>
<name>A0AAN4ZVB1_9BILA</name>
<feature type="compositionally biased region" description="Gly residues" evidence="2">
    <location>
        <begin position="11"/>
        <end position="20"/>
    </location>
</feature>
<feature type="non-terminal residue" evidence="4">
    <location>
        <position position="351"/>
    </location>
</feature>
<dbReference type="InterPro" id="IPR000504">
    <property type="entry name" value="RRM_dom"/>
</dbReference>
<gene>
    <name evidence="4" type="ORF">PMAYCL1PPCAC_14400</name>
</gene>
<dbReference type="EMBL" id="BTRK01000003">
    <property type="protein sequence ID" value="GMR44205.1"/>
    <property type="molecule type" value="Genomic_DNA"/>
</dbReference>
<dbReference type="InterPro" id="IPR035979">
    <property type="entry name" value="RBD_domain_sf"/>
</dbReference>
<feature type="non-terminal residue" evidence="4">
    <location>
        <position position="1"/>
    </location>
</feature>
<sequence>TRSYSDRSSAGYGGAAGGGGYGGGSYSGSSYVPAAGKPAGAAKASEISFDTSSRDPAHLRARVFIGCLGQSPVVREDIIELCRPFGPLMAVTLFKQGYAFVQFEQAEDADIACEVLNGKRWKSVNIDVHLAMEGLVRKTLPQKRGADRGGRGGATGGRGGGGGGGGSMGGGGGGRGGGGGGGGGVAGQSAAKRPRPGLGGSSMGEEALLDVNEQNRKAATADTTSARDMIGTEMADTLICGTCRYVSSDFIAFREHRKKQCVKPKESIEPPVLRCASCGLRFLTAWKMLFHLTDFHRMQLFKPDYSEEALERAKMEDDKYKNVSATRMEAWRQEMVAESAKAFVVEPAAAA</sequence>
<evidence type="ECO:0000313" key="5">
    <source>
        <dbReference type="Proteomes" id="UP001328107"/>
    </source>
</evidence>
<dbReference type="InterPro" id="IPR012677">
    <property type="entry name" value="Nucleotide-bd_a/b_plait_sf"/>
</dbReference>
<feature type="compositionally biased region" description="Gly residues" evidence="2">
    <location>
        <begin position="151"/>
        <end position="186"/>
    </location>
</feature>
<dbReference type="PROSITE" id="PS50102">
    <property type="entry name" value="RRM"/>
    <property type="match status" value="1"/>
</dbReference>